<reference evidence="6" key="1">
    <citation type="journal article" date="2019" name="Int. J. Syst. Evol. Microbiol.">
        <title>The Global Catalogue of Microorganisms (GCM) 10K type strain sequencing project: providing services to taxonomists for standard genome sequencing and annotation.</title>
        <authorList>
            <consortium name="The Broad Institute Genomics Platform"/>
            <consortium name="The Broad Institute Genome Sequencing Center for Infectious Disease"/>
            <person name="Wu L."/>
            <person name="Ma J."/>
        </authorList>
    </citation>
    <scope>NUCLEOTIDE SEQUENCE [LARGE SCALE GENOMIC DNA]</scope>
    <source>
        <strain evidence="6">JCM 18303</strain>
    </source>
</reference>
<keyword evidence="3" id="KW-0804">Transcription</keyword>
<dbReference type="InterPro" id="IPR003313">
    <property type="entry name" value="AraC-bd"/>
</dbReference>
<dbReference type="InterPro" id="IPR018060">
    <property type="entry name" value="HTH_AraC"/>
</dbReference>
<dbReference type="Pfam" id="PF02311">
    <property type="entry name" value="AraC_binding"/>
    <property type="match status" value="1"/>
</dbReference>
<gene>
    <name evidence="5" type="ORF">GCM10023321_38580</name>
</gene>
<dbReference type="SMART" id="SM00342">
    <property type="entry name" value="HTH_ARAC"/>
    <property type="match status" value="1"/>
</dbReference>
<dbReference type="Proteomes" id="UP001428817">
    <property type="component" value="Unassembled WGS sequence"/>
</dbReference>
<dbReference type="InterPro" id="IPR037923">
    <property type="entry name" value="HTH-like"/>
</dbReference>
<keyword evidence="2" id="KW-0238">DNA-binding</keyword>
<comment type="caution">
    <text evidence="5">The sequence shown here is derived from an EMBL/GenBank/DDBJ whole genome shotgun (WGS) entry which is preliminary data.</text>
</comment>
<dbReference type="InterPro" id="IPR009057">
    <property type="entry name" value="Homeodomain-like_sf"/>
</dbReference>
<dbReference type="SUPFAM" id="SSF46689">
    <property type="entry name" value="Homeodomain-like"/>
    <property type="match status" value="2"/>
</dbReference>
<dbReference type="InterPro" id="IPR050204">
    <property type="entry name" value="AraC_XylS_family_regulators"/>
</dbReference>
<evidence type="ECO:0000259" key="4">
    <source>
        <dbReference type="PROSITE" id="PS01124"/>
    </source>
</evidence>
<evidence type="ECO:0000256" key="2">
    <source>
        <dbReference type="ARBA" id="ARBA00023125"/>
    </source>
</evidence>
<name>A0ABP9Q8I5_9PSEU</name>
<evidence type="ECO:0000256" key="1">
    <source>
        <dbReference type="ARBA" id="ARBA00023015"/>
    </source>
</evidence>
<sequence length="273" mass="30403">MYVLGIRENEQVTAWRPEVPGVAEVFHARFTEHAYPAHTHDAWTLLIVDDGAVRFDLDRHPRGAAAELVTLLPPHVPHDGRAATPHGFRKRVLYLDTPLLGERLIGPAVDAPGWADPVLRHRIDQLHRVLAQPGEELHAASRLAFVAERLRQHLRPGTGVPRPDRKHANHLADRLRQLLDANVTGGVTLDRAAELLHAHPTHLVRAFTRAHGLPPHRYLTGRRVDLARRLLLAGQPPAEVAAAAGFYDQAHLSRHFGRMLGTTPARYARGAHR</sequence>
<keyword evidence="6" id="KW-1185">Reference proteome</keyword>
<dbReference type="PROSITE" id="PS01124">
    <property type="entry name" value="HTH_ARAC_FAMILY_2"/>
    <property type="match status" value="1"/>
</dbReference>
<dbReference type="PANTHER" id="PTHR46796">
    <property type="entry name" value="HTH-TYPE TRANSCRIPTIONAL ACTIVATOR RHAS-RELATED"/>
    <property type="match status" value="1"/>
</dbReference>
<dbReference type="Gene3D" id="1.10.10.60">
    <property type="entry name" value="Homeodomain-like"/>
    <property type="match status" value="1"/>
</dbReference>
<protein>
    <submittedName>
        <fullName evidence="5">AraC family transcriptional regulator</fullName>
    </submittedName>
</protein>
<evidence type="ECO:0000313" key="6">
    <source>
        <dbReference type="Proteomes" id="UP001428817"/>
    </source>
</evidence>
<evidence type="ECO:0000313" key="5">
    <source>
        <dbReference type="EMBL" id="GAA5158583.1"/>
    </source>
</evidence>
<proteinExistence type="predicted"/>
<dbReference type="PANTHER" id="PTHR46796:SF2">
    <property type="entry name" value="TRANSCRIPTIONAL REGULATORY PROTEIN"/>
    <property type="match status" value="1"/>
</dbReference>
<organism evidence="5 6">
    <name type="scientific">Pseudonocardia eucalypti</name>
    <dbReference type="NCBI Taxonomy" id="648755"/>
    <lineage>
        <taxon>Bacteria</taxon>
        <taxon>Bacillati</taxon>
        <taxon>Actinomycetota</taxon>
        <taxon>Actinomycetes</taxon>
        <taxon>Pseudonocardiales</taxon>
        <taxon>Pseudonocardiaceae</taxon>
        <taxon>Pseudonocardia</taxon>
    </lineage>
</organism>
<dbReference type="Pfam" id="PF12833">
    <property type="entry name" value="HTH_18"/>
    <property type="match status" value="1"/>
</dbReference>
<dbReference type="SUPFAM" id="SSF51215">
    <property type="entry name" value="Regulatory protein AraC"/>
    <property type="match status" value="1"/>
</dbReference>
<keyword evidence="1" id="KW-0805">Transcription regulation</keyword>
<evidence type="ECO:0000256" key="3">
    <source>
        <dbReference type="ARBA" id="ARBA00023163"/>
    </source>
</evidence>
<feature type="domain" description="HTH araC/xylS-type" evidence="4">
    <location>
        <begin position="173"/>
        <end position="270"/>
    </location>
</feature>
<accession>A0ABP9Q8I5</accession>
<dbReference type="RefSeq" id="WP_221497552.1">
    <property type="nucleotide sequence ID" value="NZ_BAABJP010000015.1"/>
</dbReference>
<dbReference type="EMBL" id="BAABJP010000015">
    <property type="protein sequence ID" value="GAA5158583.1"/>
    <property type="molecule type" value="Genomic_DNA"/>
</dbReference>